<protein>
    <submittedName>
        <fullName evidence="1">Uncharacterized protein</fullName>
    </submittedName>
</protein>
<gene>
    <name evidence="1" type="ORF">S03H2_25449</name>
</gene>
<reference evidence="1" key="1">
    <citation type="journal article" date="2014" name="Front. Microbiol.">
        <title>High frequency of phylogenetically diverse reductive dehalogenase-homologous genes in deep subseafloor sedimentary metagenomes.</title>
        <authorList>
            <person name="Kawai M."/>
            <person name="Futagami T."/>
            <person name="Toyoda A."/>
            <person name="Takaki Y."/>
            <person name="Nishi S."/>
            <person name="Hori S."/>
            <person name="Arai W."/>
            <person name="Tsubouchi T."/>
            <person name="Morono Y."/>
            <person name="Uchiyama I."/>
            <person name="Ito T."/>
            <person name="Fujiyama A."/>
            <person name="Inagaki F."/>
            <person name="Takami H."/>
        </authorList>
    </citation>
    <scope>NUCLEOTIDE SEQUENCE</scope>
    <source>
        <strain evidence="1">Expedition CK06-06</strain>
    </source>
</reference>
<feature type="non-terminal residue" evidence="1">
    <location>
        <position position="156"/>
    </location>
</feature>
<dbReference type="EMBL" id="BARU01014409">
    <property type="protein sequence ID" value="GAH32766.1"/>
    <property type="molecule type" value="Genomic_DNA"/>
</dbReference>
<organism evidence="1">
    <name type="scientific">marine sediment metagenome</name>
    <dbReference type="NCBI Taxonomy" id="412755"/>
    <lineage>
        <taxon>unclassified sequences</taxon>
        <taxon>metagenomes</taxon>
        <taxon>ecological metagenomes</taxon>
    </lineage>
</organism>
<dbReference type="AlphaFoldDB" id="X1EHF2"/>
<name>X1EHF2_9ZZZZ</name>
<proteinExistence type="predicted"/>
<comment type="caution">
    <text evidence="1">The sequence shown here is derived from an EMBL/GenBank/DDBJ whole genome shotgun (WGS) entry which is preliminary data.</text>
</comment>
<feature type="non-terminal residue" evidence="1">
    <location>
        <position position="1"/>
    </location>
</feature>
<accession>X1EHF2</accession>
<evidence type="ECO:0000313" key="1">
    <source>
        <dbReference type="EMBL" id="GAH32766.1"/>
    </source>
</evidence>
<sequence length="156" mass="17961">GWSEFSNHSTRQTLISAAIRELDQNNKYLTDMDKAYEQISNLDQVYLLPTFYYNGIQAIQASPLFTKKDESLLNSVSSYLYNVNPTNDSILKLNIIFSGKSSSLQHKKETYGSFYNSKLLQRFRKKHEDLQEQLIKLKRGSVVVQIGLRLMTVVSN</sequence>